<reference evidence="17" key="1">
    <citation type="submission" date="2017-08" db="EMBL/GenBank/DDBJ databases">
        <title>Microbulbifer marisrubri sp. nov., a halophilic alphaproteobacterium isolated from marine sediment of the Yellow Sea, China.</title>
        <authorList>
            <person name="Zhang G."/>
            <person name="Xiong Q."/>
        </authorList>
    </citation>
    <scope>NUCLEOTIDE SEQUENCE [LARGE SCALE GENOMIC DNA]</scope>
    <source>
        <strain evidence="17">WRN-8</strain>
    </source>
</reference>
<feature type="transmembrane region" description="Helical" evidence="14">
    <location>
        <begin position="223"/>
        <end position="243"/>
    </location>
</feature>
<keyword evidence="9 14" id="KW-1133">Transmembrane helix</keyword>
<sequence length="351" mass="37289">MTEYRPVKQPTRNPPRGAARTSAARAPAADARAQRAAGAVTARTRVSDRWHSWLGHHREMAAEALRRFFATPMASAMTALVIAIALALPASLQLGMGNFQRAVAGWDGQPQLSVFLRREARATAVERFTESLRGNAAVAEVTYISPEEALAEFQQTSGLGDAIVDLGANPLPGVLLVRPANVAETELEQLAAQLRESALTDSVVLDMAWVQRLARLTELGQRLSLGFGLLLALGVILVVVNTIRLHIENRRDEILVVKLVGGTDAFVRRPFLYSGLWYGLFGGLLAWLLVAVGVGLLAGPVAGLAASYGSGYALQGPGPAYLLGLGGGAALLGLCGAWVAVARHLRAIEPR</sequence>
<evidence type="ECO:0000256" key="10">
    <source>
        <dbReference type="ARBA" id="ARBA00023136"/>
    </source>
</evidence>
<evidence type="ECO:0000313" key="18">
    <source>
        <dbReference type="Proteomes" id="UP000218427"/>
    </source>
</evidence>
<dbReference type="PIRSF" id="PIRSF003097">
    <property type="entry name" value="FtsX"/>
    <property type="match status" value="1"/>
</dbReference>
<evidence type="ECO:0000256" key="8">
    <source>
        <dbReference type="ARBA" id="ARBA00022692"/>
    </source>
</evidence>
<dbReference type="InterPro" id="IPR003838">
    <property type="entry name" value="ABC3_permease_C"/>
</dbReference>
<dbReference type="Pfam" id="PF02687">
    <property type="entry name" value="FtsX"/>
    <property type="match status" value="1"/>
</dbReference>
<evidence type="ECO:0000256" key="1">
    <source>
        <dbReference type="ARBA" id="ARBA00004429"/>
    </source>
</evidence>
<protein>
    <recommendedName>
        <fullName evidence="4 12">Cell division protein FtsX</fullName>
    </recommendedName>
</protein>
<gene>
    <name evidence="17" type="ORF">AWR36_008885</name>
</gene>
<dbReference type="EMBL" id="LRFG02000002">
    <property type="protein sequence ID" value="PCO06092.1"/>
    <property type="molecule type" value="Genomic_DNA"/>
</dbReference>
<keyword evidence="10 12" id="KW-0472">Membrane</keyword>
<feature type="compositionally biased region" description="Low complexity" evidence="13">
    <location>
        <begin position="16"/>
        <end position="30"/>
    </location>
</feature>
<evidence type="ECO:0000256" key="13">
    <source>
        <dbReference type="SAM" id="MobiDB-lite"/>
    </source>
</evidence>
<keyword evidence="6 12" id="KW-0997">Cell inner membrane</keyword>
<feature type="domain" description="FtsX extracellular" evidence="16">
    <location>
        <begin position="111"/>
        <end position="203"/>
    </location>
</feature>
<evidence type="ECO:0000256" key="7">
    <source>
        <dbReference type="ARBA" id="ARBA00022618"/>
    </source>
</evidence>
<comment type="similarity">
    <text evidence="2 12">Belongs to the ABC-4 integral membrane protein family. FtsX subfamily.</text>
</comment>
<dbReference type="PANTHER" id="PTHR47755:SF1">
    <property type="entry name" value="CELL DIVISION PROTEIN FTSX"/>
    <property type="match status" value="1"/>
</dbReference>
<evidence type="ECO:0000256" key="11">
    <source>
        <dbReference type="ARBA" id="ARBA00023306"/>
    </source>
</evidence>
<dbReference type="InterPro" id="IPR004513">
    <property type="entry name" value="FtsX"/>
</dbReference>
<evidence type="ECO:0000259" key="16">
    <source>
        <dbReference type="Pfam" id="PF18075"/>
    </source>
</evidence>
<dbReference type="Gene3D" id="3.30.70.3040">
    <property type="match status" value="1"/>
</dbReference>
<comment type="caution">
    <text evidence="17">The sequence shown here is derived from an EMBL/GenBank/DDBJ whole genome shotgun (WGS) entry which is preliminary data.</text>
</comment>
<comment type="subunit">
    <text evidence="3">Forms a membrane-associated complex with FtsE.</text>
</comment>
<organism evidence="17 18">
    <name type="scientific">Microbulbifer flavimaris</name>
    <dbReference type="NCBI Taxonomy" id="1781068"/>
    <lineage>
        <taxon>Bacteria</taxon>
        <taxon>Pseudomonadati</taxon>
        <taxon>Pseudomonadota</taxon>
        <taxon>Gammaproteobacteria</taxon>
        <taxon>Cellvibrionales</taxon>
        <taxon>Microbulbiferaceae</taxon>
        <taxon>Microbulbifer</taxon>
    </lineage>
</organism>
<keyword evidence="7 12" id="KW-0132">Cell division</keyword>
<feature type="region of interest" description="Disordered" evidence="13">
    <location>
        <begin position="1"/>
        <end position="30"/>
    </location>
</feature>
<evidence type="ECO:0000313" key="17">
    <source>
        <dbReference type="EMBL" id="PCO06092.1"/>
    </source>
</evidence>
<feature type="domain" description="ABC3 transporter permease C-terminal" evidence="15">
    <location>
        <begin position="227"/>
        <end position="343"/>
    </location>
</feature>
<feature type="transmembrane region" description="Helical" evidence="14">
    <location>
        <begin position="276"/>
        <end position="298"/>
    </location>
</feature>
<comment type="function">
    <text evidence="12">Part of the ABC transporter FtsEX involved in cellular division.</text>
</comment>
<keyword evidence="18" id="KW-1185">Reference proteome</keyword>
<feature type="transmembrane region" description="Helical" evidence="14">
    <location>
        <begin position="68"/>
        <end position="88"/>
    </location>
</feature>
<dbReference type="Pfam" id="PF18075">
    <property type="entry name" value="FtsX_ECD"/>
    <property type="match status" value="1"/>
</dbReference>
<keyword evidence="8 14" id="KW-0812">Transmembrane</keyword>
<name>A0ABX4I2F8_9GAMM</name>
<evidence type="ECO:0000256" key="4">
    <source>
        <dbReference type="ARBA" id="ARBA00021907"/>
    </source>
</evidence>
<comment type="subcellular location">
    <subcellularLocation>
        <location evidence="1">Cell inner membrane</location>
        <topology evidence="1">Multi-pass membrane protein</topology>
    </subcellularLocation>
</comment>
<evidence type="ECO:0000256" key="5">
    <source>
        <dbReference type="ARBA" id="ARBA00022475"/>
    </source>
</evidence>
<evidence type="ECO:0000259" key="15">
    <source>
        <dbReference type="Pfam" id="PF02687"/>
    </source>
</evidence>
<evidence type="ECO:0000256" key="9">
    <source>
        <dbReference type="ARBA" id="ARBA00022989"/>
    </source>
</evidence>
<keyword evidence="5 12" id="KW-1003">Cell membrane</keyword>
<accession>A0ABX4I2F8</accession>
<evidence type="ECO:0000256" key="14">
    <source>
        <dbReference type="SAM" id="Phobius"/>
    </source>
</evidence>
<dbReference type="InterPro" id="IPR040690">
    <property type="entry name" value="FtsX_ECD"/>
</dbReference>
<dbReference type="NCBIfam" id="TIGR00439">
    <property type="entry name" value="FtsX_Gneg"/>
    <property type="match status" value="1"/>
</dbReference>
<evidence type="ECO:0000256" key="6">
    <source>
        <dbReference type="ARBA" id="ARBA00022519"/>
    </source>
</evidence>
<proteinExistence type="inferred from homology"/>
<evidence type="ECO:0000256" key="12">
    <source>
        <dbReference type="PIRNR" id="PIRNR003097"/>
    </source>
</evidence>
<keyword evidence="11 12" id="KW-0131">Cell cycle</keyword>
<feature type="transmembrane region" description="Helical" evidence="14">
    <location>
        <begin position="318"/>
        <end position="341"/>
    </location>
</feature>
<evidence type="ECO:0000256" key="2">
    <source>
        <dbReference type="ARBA" id="ARBA00007379"/>
    </source>
</evidence>
<dbReference type="Proteomes" id="UP000218427">
    <property type="component" value="Unassembled WGS sequence"/>
</dbReference>
<dbReference type="InterPro" id="IPR047590">
    <property type="entry name" value="FtsX_proteobact-type"/>
</dbReference>
<dbReference type="PANTHER" id="PTHR47755">
    <property type="entry name" value="CELL DIVISION PROTEIN FTSX"/>
    <property type="match status" value="1"/>
</dbReference>
<evidence type="ECO:0000256" key="3">
    <source>
        <dbReference type="ARBA" id="ARBA00011160"/>
    </source>
</evidence>